<dbReference type="InterPro" id="IPR000515">
    <property type="entry name" value="MetI-like"/>
</dbReference>
<dbReference type="OrthoDB" id="9804353at2"/>
<comment type="subcellular location">
    <subcellularLocation>
        <location evidence="1 7">Cell membrane</location>
        <topology evidence="1 7">Multi-pass membrane protein</topology>
    </subcellularLocation>
</comment>
<organism evidence="9 10">
    <name type="scientific">Paenibacillus naphthalenovorans</name>
    <dbReference type="NCBI Taxonomy" id="162209"/>
    <lineage>
        <taxon>Bacteria</taxon>
        <taxon>Bacillati</taxon>
        <taxon>Bacillota</taxon>
        <taxon>Bacilli</taxon>
        <taxon>Bacillales</taxon>
        <taxon>Paenibacillaceae</taxon>
        <taxon>Paenibacillus</taxon>
    </lineage>
</organism>
<dbReference type="PANTHER" id="PTHR30151">
    <property type="entry name" value="ALKANE SULFONATE ABC TRANSPORTER-RELATED, MEMBRANE SUBUNIT"/>
    <property type="match status" value="1"/>
</dbReference>
<keyword evidence="2 7" id="KW-0813">Transport</keyword>
<dbReference type="GO" id="GO:0055085">
    <property type="term" value="P:transmembrane transport"/>
    <property type="evidence" value="ECO:0007669"/>
    <property type="project" value="InterPro"/>
</dbReference>
<feature type="transmembrane region" description="Helical" evidence="7">
    <location>
        <begin position="205"/>
        <end position="227"/>
    </location>
</feature>
<dbReference type="PATRIC" id="fig|162209.4.peg.3903"/>
<proteinExistence type="inferred from homology"/>
<evidence type="ECO:0000256" key="7">
    <source>
        <dbReference type="RuleBase" id="RU363032"/>
    </source>
</evidence>
<protein>
    <submittedName>
        <fullName evidence="9">Nitrate ABC transporter permease</fullName>
    </submittedName>
</protein>
<comment type="similarity">
    <text evidence="7">Belongs to the binding-protein-dependent transport system permease family.</text>
</comment>
<feature type="transmembrane region" description="Helical" evidence="7">
    <location>
        <begin position="114"/>
        <end position="136"/>
    </location>
</feature>
<dbReference type="PROSITE" id="PS50928">
    <property type="entry name" value="ABC_TM1"/>
    <property type="match status" value="1"/>
</dbReference>
<evidence type="ECO:0000313" key="9">
    <source>
        <dbReference type="EMBL" id="ALS24003.1"/>
    </source>
</evidence>
<dbReference type="PROSITE" id="PS51257">
    <property type="entry name" value="PROKAR_LIPOPROTEIN"/>
    <property type="match status" value="1"/>
</dbReference>
<feature type="transmembrane region" description="Helical" evidence="7">
    <location>
        <begin position="142"/>
        <end position="159"/>
    </location>
</feature>
<accession>A0A0U2VKW3</accession>
<dbReference type="EMBL" id="CP013652">
    <property type="protein sequence ID" value="ALS24003.1"/>
    <property type="molecule type" value="Genomic_DNA"/>
</dbReference>
<dbReference type="SUPFAM" id="SSF161098">
    <property type="entry name" value="MetI-like"/>
    <property type="match status" value="1"/>
</dbReference>
<evidence type="ECO:0000256" key="3">
    <source>
        <dbReference type="ARBA" id="ARBA00022475"/>
    </source>
</evidence>
<dbReference type="AlphaFoldDB" id="A0A0U2VKW3"/>
<reference evidence="9 10" key="2">
    <citation type="journal article" date="2016" name="Genome Announc.">
        <title>Complete Genome Sequences of Two Interactive Moderate Thermophiles, Paenibacillus napthalenovorans 32O-Y and Paenibacillus sp. 32O-W.</title>
        <authorList>
            <person name="Butler R.R.III."/>
            <person name="Wang J."/>
            <person name="Stark B.C."/>
            <person name="Pombert J.F."/>
        </authorList>
    </citation>
    <scope>NUCLEOTIDE SEQUENCE [LARGE SCALE GENOMIC DNA]</scope>
    <source>
        <strain evidence="9 10">32O-Y</strain>
    </source>
</reference>
<evidence type="ECO:0000256" key="4">
    <source>
        <dbReference type="ARBA" id="ARBA00022692"/>
    </source>
</evidence>
<evidence type="ECO:0000256" key="2">
    <source>
        <dbReference type="ARBA" id="ARBA00022448"/>
    </source>
</evidence>
<evidence type="ECO:0000259" key="8">
    <source>
        <dbReference type="PROSITE" id="PS50928"/>
    </source>
</evidence>
<reference evidence="10" key="1">
    <citation type="submission" date="2015-12" db="EMBL/GenBank/DDBJ databases">
        <title>Complete genome sequences of two moderately thermophilic Paenibacillus species.</title>
        <authorList>
            <person name="Butler R.III."/>
            <person name="Wang J."/>
            <person name="Stark B.C."/>
            <person name="Pombert J.-F."/>
        </authorList>
    </citation>
    <scope>NUCLEOTIDE SEQUENCE [LARGE SCALE GENOMIC DNA]</scope>
    <source>
        <strain evidence="10">32O-Y</strain>
    </source>
</reference>
<keyword evidence="3" id="KW-1003">Cell membrane</keyword>
<dbReference type="CDD" id="cd06261">
    <property type="entry name" value="TM_PBP2"/>
    <property type="match status" value="1"/>
</dbReference>
<feature type="transmembrane region" description="Helical" evidence="7">
    <location>
        <begin position="20"/>
        <end position="38"/>
    </location>
</feature>
<dbReference type="STRING" id="162209.IJ22_36650"/>
<dbReference type="Gene3D" id="1.10.3720.10">
    <property type="entry name" value="MetI-like"/>
    <property type="match status" value="1"/>
</dbReference>
<dbReference type="PANTHER" id="PTHR30151:SF25">
    <property type="entry name" value="TAURINE TRANSPORT SYSTEM PERMEASE PROTEIN TAUC"/>
    <property type="match status" value="1"/>
</dbReference>
<evidence type="ECO:0000256" key="6">
    <source>
        <dbReference type="ARBA" id="ARBA00023136"/>
    </source>
</evidence>
<feature type="transmembrane region" description="Helical" evidence="7">
    <location>
        <begin position="83"/>
        <end position="102"/>
    </location>
</feature>
<keyword evidence="4 7" id="KW-0812">Transmembrane</keyword>
<feature type="domain" description="ABC transmembrane type-1" evidence="8">
    <location>
        <begin position="76"/>
        <end position="260"/>
    </location>
</feature>
<dbReference type="Pfam" id="PF00528">
    <property type="entry name" value="BPD_transp_1"/>
    <property type="match status" value="1"/>
</dbReference>
<sequence length="269" mass="29728">MAIKIRQSNGRRSSPGNGFYLAISACSVIAVLLLWWIASRHAWVNPLFLPSPSEVWSAFADIVHEGYKGSTLLAHIGASFRRIFLALILVFLTAVPLGIVCGRNRLLRAIFDPFIEFYRPLPPLAYYSLLVLWFGIQDTSKIVLLFLGGFAPMFIAAVYSTRRIPVDRINGARSLGANGLRLYLFVIFPSCLPDLLTGLRTAVGVTYATLVAAEMVAAVSGIGWMVLDASKYLRSDIIYAVIIIMGIIAILIDSAIRLLIRRVSPWIEQ</sequence>
<evidence type="ECO:0000313" key="10">
    <source>
        <dbReference type="Proteomes" id="UP000061660"/>
    </source>
</evidence>
<name>A0A0U2VKW3_9BACL</name>
<keyword evidence="5 7" id="KW-1133">Transmembrane helix</keyword>
<dbReference type="KEGG" id="pnp:IJ22_36650"/>
<dbReference type="GO" id="GO:0005886">
    <property type="term" value="C:plasma membrane"/>
    <property type="evidence" value="ECO:0007669"/>
    <property type="project" value="UniProtKB-SubCell"/>
</dbReference>
<keyword evidence="10" id="KW-1185">Reference proteome</keyword>
<dbReference type="GO" id="GO:0010438">
    <property type="term" value="P:cellular response to sulfur starvation"/>
    <property type="evidence" value="ECO:0007669"/>
    <property type="project" value="TreeGrafter"/>
</dbReference>
<evidence type="ECO:0000256" key="1">
    <source>
        <dbReference type="ARBA" id="ARBA00004651"/>
    </source>
</evidence>
<gene>
    <name evidence="9" type="ORF">IJ22_36650</name>
</gene>
<keyword evidence="6 7" id="KW-0472">Membrane</keyword>
<feature type="transmembrane region" description="Helical" evidence="7">
    <location>
        <begin position="239"/>
        <end position="260"/>
    </location>
</feature>
<dbReference type="Proteomes" id="UP000061660">
    <property type="component" value="Chromosome"/>
</dbReference>
<evidence type="ECO:0000256" key="5">
    <source>
        <dbReference type="ARBA" id="ARBA00022989"/>
    </source>
</evidence>
<dbReference type="InterPro" id="IPR035906">
    <property type="entry name" value="MetI-like_sf"/>
</dbReference>